<dbReference type="SUPFAM" id="SSF69572">
    <property type="entry name" value="Activating enzymes of the ubiquitin-like proteins"/>
    <property type="match status" value="1"/>
</dbReference>
<dbReference type="STRING" id="1314785.A0A165CIT6"/>
<dbReference type="AlphaFoldDB" id="A0A165CIT6"/>
<gene>
    <name evidence="2" type="ORF">LAESUDRAFT_729662</name>
</gene>
<dbReference type="EMBL" id="KV427648">
    <property type="protein sequence ID" value="KZT02887.1"/>
    <property type="molecule type" value="Genomic_DNA"/>
</dbReference>
<dbReference type="InParanoid" id="A0A165CIT6"/>
<keyword evidence="3" id="KW-1185">Reference proteome</keyword>
<dbReference type="PANTHER" id="PTHR10953">
    <property type="entry name" value="UBIQUITIN-ACTIVATING ENZYME E1"/>
    <property type="match status" value="1"/>
</dbReference>
<dbReference type="OrthoDB" id="10261062at2759"/>
<dbReference type="GO" id="GO:0004792">
    <property type="term" value="F:thiosulfate-cyanide sulfurtransferase activity"/>
    <property type="evidence" value="ECO:0007669"/>
    <property type="project" value="TreeGrafter"/>
</dbReference>
<dbReference type="InterPro" id="IPR035985">
    <property type="entry name" value="Ubiquitin-activating_enz"/>
</dbReference>
<evidence type="ECO:0000313" key="3">
    <source>
        <dbReference type="Proteomes" id="UP000076871"/>
    </source>
</evidence>
<dbReference type="CDD" id="cd00757">
    <property type="entry name" value="ThiF_MoeB_HesA_family"/>
    <property type="match status" value="1"/>
</dbReference>
<dbReference type="Gene3D" id="3.40.50.720">
    <property type="entry name" value="NAD(P)-binding Rossmann-like Domain"/>
    <property type="match status" value="1"/>
</dbReference>
<dbReference type="InterPro" id="IPR045886">
    <property type="entry name" value="ThiF/MoeB/HesA"/>
</dbReference>
<evidence type="ECO:0000313" key="2">
    <source>
        <dbReference type="EMBL" id="KZT02887.1"/>
    </source>
</evidence>
<dbReference type="GO" id="GO:0032447">
    <property type="term" value="P:protein urmylation"/>
    <property type="evidence" value="ECO:0007669"/>
    <property type="project" value="TreeGrafter"/>
</dbReference>
<sequence>MRSQSASLHHDDYNRYGRQTILNGIGLPGQLRLRNASVVVVGAGGLGCPALQYLAAAGVGRLNIIDHDIVELSNLQRQILHTEARVGMHKAVIAAKLLYSINSRISVSAITTAFTASNALSLLSGYDLILDCTGNLPRATSSPTPPCASAASSSAAPRSTSTASCARTTSALGPCFRCLFPKPALELAGSCEELGVLGAVTSGVAKLQALEVVKIITGLHDKKPTMLMYSALSTPPFRSVRLRSRRPTCHACGNEREKEDIIEEMNYVHSAGVHAQIGSAEA</sequence>
<dbReference type="InterPro" id="IPR000594">
    <property type="entry name" value="ThiF_NAD_FAD-bd"/>
</dbReference>
<dbReference type="Pfam" id="PF00899">
    <property type="entry name" value="ThiF"/>
    <property type="match status" value="1"/>
</dbReference>
<reference evidence="2 3" key="1">
    <citation type="journal article" date="2016" name="Mol. Biol. Evol.">
        <title>Comparative Genomics of Early-Diverging Mushroom-Forming Fungi Provides Insights into the Origins of Lignocellulose Decay Capabilities.</title>
        <authorList>
            <person name="Nagy L.G."/>
            <person name="Riley R."/>
            <person name="Tritt A."/>
            <person name="Adam C."/>
            <person name="Daum C."/>
            <person name="Floudas D."/>
            <person name="Sun H."/>
            <person name="Yadav J.S."/>
            <person name="Pangilinan J."/>
            <person name="Larsson K.H."/>
            <person name="Matsuura K."/>
            <person name="Barry K."/>
            <person name="Labutti K."/>
            <person name="Kuo R."/>
            <person name="Ohm R.A."/>
            <person name="Bhattacharya S.S."/>
            <person name="Shirouzu T."/>
            <person name="Yoshinaga Y."/>
            <person name="Martin F.M."/>
            <person name="Grigoriev I.V."/>
            <person name="Hibbett D.S."/>
        </authorList>
    </citation>
    <scope>NUCLEOTIDE SEQUENCE [LARGE SCALE GENOMIC DNA]</scope>
    <source>
        <strain evidence="2 3">93-53</strain>
    </source>
</reference>
<name>A0A165CIT6_9APHY</name>
<dbReference type="GO" id="GO:0016779">
    <property type="term" value="F:nucleotidyltransferase activity"/>
    <property type="evidence" value="ECO:0007669"/>
    <property type="project" value="TreeGrafter"/>
</dbReference>
<proteinExistence type="predicted"/>
<accession>A0A165CIT6</accession>
<dbReference type="GO" id="GO:0002143">
    <property type="term" value="P:tRNA wobble position uridine thiolation"/>
    <property type="evidence" value="ECO:0007669"/>
    <property type="project" value="TreeGrafter"/>
</dbReference>
<evidence type="ECO:0000259" key="1">
    <source>
        <dbReference type="Pfam" id="PF00899"/>
    </source>
</evidence>
<dbReference type="GO" id="GO:0005737">
    <property type="term" value="C:cytoplasm"/>
    <property type="evidence" value="ECO:0007669"/>
    <property type="project" value="TreeGrafter"/>
</dbReference>
<feature type="domain" description="THIF-type NAD/FAD binding fold" evidence="1">
    <location>
        <begin position="16"/>
        <end position="250"/>
    </location>
</feature>
<protein>
    <recommendedName>
        <fullName evidence="1">THIF-type NAD/FAD binding fold domain-containing protein</fullName>
    </recommendedName>
</protein>
<dbReference type="GO" id="GO:0042292">
    <property type="term" value="F:URM1 activating enzyme activity"/>
    <property type="evidence" value="ECO:0007669"/>
    <property type="project" value="TreeGrafter"/>
</dbReference>
<dbReference type="Proteomes" id="UP000076871">
    <property type="component" value="Unassembled WGS sequence"/>
</dbReference>
<dbReference type="PANTHER" id="PTHR10953:SF102">
    <property type="entry name" value="ADENYLYLTRANSFERASE AND SULFURTRANSFERASE MOCS3"/>
    <property type="match status" value="1"/>
</dbReference>
<dbReference type="RefSeq" id="XP_040760627.1">
    <property type="nucleotide sequence ID" value="XM_040909678.1"/>
</dbReference>
<dbReference type="GeneID" id="63826707"/>
<organism evidence="2 3">
    <name type="scientific">Laetiporus sulphureus 93-53</name>
    <dbReference type="NCBI Taxonomy" id="1314785"/>
    <lineage>
        <taxon>Eukaryota</taxon>
        <taxon>Fungi</taxon>
        <taxon>Dikarya</taxon>
        <taxon>Basidiomycota</taxon>
        <taxon>Agaricomycotina</taxon>
        <taxon>Agaricomycetes</taxon>
        <taxon>Polyporales</taxon>
        <taxon>Laetiporus</taxon>
    </lineage>
</organism>